<proteinExistence type="inferred from homology"/>
<evidence type="ECO:0000313" key="9">
    <source>
        <dbReference type="Proteomes" id="UP000252182"/>
    </source>
</evidence>
<dbReference type="PROSITE" id="PS51686">
    <property type="entry name" value="SAM_MT_RSMB_NOP"/>
    <property type="match status" value="1"/>
</dbReference>
<feature type="domain" description="SAM-dependent MTase RsmB/NOP-type" evidence="7">
    <location>
        <begin position="244"/>
        <end position="525"/>
    </location>
</feature>
<dbReference type="PANTHER" id="PTHR22807:SF53">
    <property type="entry name" value="RIBOSOMAL RNA SMALL SUBUNIT METHYLTRANSFERASE B-RELATED"/>
    <property type="match status" value="1"/>
</dbReference>
<dbReference type="InterPro" id="IPR049560">
    <property type="entry name" value="MeTrfase_RsmB-F_NOP2_cat"/>
</dbReference>
<dbReference type="Gene3D" id="3.40.50.150">
    <property type="entry name" value="Vaccinia Virus protein VP39"/>
    <property type="match status" value="1"/>
</dbReference>
<dbReference type="EC" id="2.1.1.176" evidence="8"/>
<dbReference type="AlphaFoldDB" id="A0A345D9R2"/>
<evidence type="ECO:0000256" key="6">
    <source>
        <dbReference type="SAM" id="MobiDB-lite"/>
    </source>
</evidence>
<dbReference type="InterPro" id="IPR001678">
    <property type="entry name" value="MeTrfase_RsmB-F_NOP2_dom"/>
</dbReference>
<evidence type="ECO:0000256" key="3">
    <source>
        <dbReference type="ARBA" id="ARBA00022691"/>
    </source>
</evidence>
<feature type="binding site" evidence="5">
    <location>
        <position position="385"/>
    </location>
    <ligand>
        <name>S-adenosyl-L-methionine</name>
        <dbReference type="ChEBI" id="CHEBI:59789"/>
    </ligand>
</feature>
<feature type="active site" description="Nucleophile" evidence="5">
    <location>
        <position position="458"/>
    </location>
</feature>
<dbReference type="PANTHER" id="PTHR22807">
    <property type="entry name" value="NOP2 YEAST -RELATED NOL1/NOP2/FMU SUN DOMAIN-CONTAINING"/>
    <property type="match status" value="1"/>
</dbReference>
<feature type="binding site" evidence="5">
    <location>
        <position position="405"/>
    </location>
    <ligand>
        <name>S-adenosyl-L-methionine</name>
        <dbReference type="ChEBI" id="CHEBI:59789"/>
    </ligand>
</feature>
<comment type="caution">
    <text evidence="5">Lacks conserved residue(s) required for the propagation of feature annotation.</text>
</comment>
<reference evidence="9" key="1">
    <citation type="submission" date="2018-07" db="EMBL/GenBank/DDBJ databases">
        <authorList>
            <person name="Kim H."/>
        </authorList>
    </citation>
    <scope>NUCLEOTIDE SEQUENCE [LARGE SCALE GENOMIC DNA]</scope>
    <source>
        <strain evidence="9">F02</strain>
    </source>
</reference>
<keyword evidence="2 5" id="KW-0808">Transferase</keyword>
<dbReference type="Pfam" id="PF22458">
    <property type="entry name" value="RsmF-B_ferredox"/>
    <property type="match status" value="1"/>
</dbReference>
<evidence type="ECO:0000256" key="1">
    <source>
        <dbReference type="ARBA" id="ARBA00022603"/>
    </source>
</evidence>
<feature type="region of interest" description="Disordered" evidence="6">
    <location>
        <begin position="1"/>
        <end position="28"/>
    </location>
</feature>
<feature type="binding site" evidence="5">
    <location>
        <position position="358"/>
    </location>
    <ligand>
        <name>S-adenosyl-L-methionine</name>
        <dbReference type="ChEBI" id="CHEBI:59789"/>
    </ligand>
</feature>
<keyword evidence="3 5" id="KW-0949">S-adenosyl-L-methionine</keyword>
<dbReference type="InterPro" id="IPR054728">
    <property type="entry name" value="RsmB-like_ferredoxin"/>
</dbReference>
<evidence type="ECO:0000313" key="8">
    <source>
        <dbReference type="EMBL" id="AXF85100.1"/>
    </source>
</evidence>
<dbReference type="Pfam" id="PF01189">
    <property type="entry name" value="Methyltr_RsmB-F"/>
    <property type="match status" value="1"/>
</dbReference>
<dbReference type="InterPro" id="IPR029063">
    <property type="entry name" value="SAM-dependent_MTases_sf"/>
</dbReference>
<gene>
    <name evidence="8" type="primary">rsmB_2</name>
    <name evidence="8" type="ORF">DTO96_100819</name>
</gene>
<evidence type="ECO:0000256" key="2">
    <source>
        <dbReference type="ARBA" id="ARBA00022679"/>
    </source>
</evidence>
<dbReference type="RefSeq" id="WP_114562335.1">
    <property type="nucleotide sequence ID" value="NZ_CP031124.1"/>
</dbReference>
<comment type="similarity">
    <text evidence="5">Belongs to the class I-like SAM-binding methyltransferase superfamily. RsmB/NOP family.</text>
</comment>
<name>A0A345D9R2_9BURK</name>
<dbReference type="KEGG" id="hyf:DTO96_100819"/>
<evidence type="ECO:0000256" key="5">
    <source>
        <dbReference type="PROSITE-ProRule" id="PRU01023"/>
    </source>
</evidence>
<accession>A0A345D9R2</accession>
<dbReference type="PRINTS" id="PR02008">
    <property type="entry name" value="RCMTFAMILY"/>
</dbReference>
<sequence length="526" mass="56325">MNDDIKSAKKKSYSKKPSKKERLEQELANKSAQERVAAGGVHIRADGVAVSTAALAARQAALRAAGVNVGISNTDTPSKKTRTTRAQAGLSPTVVRIEAVSPQGDRLAQCLWNAQCLLLDVLKFDVAADKLVSRYLREHRELGPRDRHVVAETVFAVLRQKRVFSHLAQSGGGTLERRLVLLGARGCTTEAGLQAAIAEDEWSWISQVSTVDTRTLPAAVRSNLTDEWFAQLTQAYGETDALALAEALNTAAPLDIRVNTIKSSREAVQVALKNAAFDSETCALAPLGLRLKGKPALQKTDIFTSGAIEVQDEGSQLLTHLLGAKRGEMVADFCAGAGGKTLAIGAMMRNTGRLYAFDTAAHRLAKLKPRLARSGLSNVQAVAIDTETDARVKRLYGKLDRVFIDAPCSGLGTLRRNPDLKWRHGVDSVTRLSGIQANILNSAAKLVKVGGTVVYATCSVLPIENQNVVNAFLAENPNYALVDVTEALAVQNITLPEGAAPAGMLQLLPHLHGTDGFFAACMKRVS</sequence>
<dbReference type="SUPFAM" id="SSF53335">
    <property type="entry name" value="S-adenosyl-L-methionine-dependent methyltransferases"/>
    <property type="match status" value="1"/>
</dbReference>
<keyword evidence="9" id="KW-1185">Reference proteome</keyword>
<dbReference type="InterPro" id="IPR023267">
    <property type="entry name" value="RCMT"/>
</dbReference>
<dbReference type="GO" id="GO:0003723">
    <property type="term" value="F:RNA binding"/>
    <property type="evidence" value="ECO:0007669"/>
    <property type="project" value="UniProtKB-UniRule"/>
</dbReference>
<dbReference type="EMBL" id="CP031124">
    <property type="protein sequence ID" value="AXF85100.1"/>
    <property type="molecule type" value="Genomic_DNA"/>
</dbReference>
<protein>
    <submittedName>
        <fullName evidence="8">Ribosomal RNA small subunit methyltransferase B</fullName>
        <ecNumber evidence="8">2.1.1.176</ecNumber>
    </submittedName>
</protein>
<dbReference type="OrthoDB" id="9810297at2"/>
<dbReference type="GO" id="GO:0001510">
    <property type="term" value="P:RNA methylation"/>
    <property type="evidence" value="ECO:0007669"/>
    <property type="project" value="InterPro"/>
</dbReference>
<keyword evidence="1 5" id="KW-0489">Methyltransferase</keyword>
<organism evidence="8 9">
    <name type="scientific">Ephemeroptericola cinctiostellae</name>
    <dbReference type="NCBI Taxonomy" id="2268024"/>
    <lineage>
        <taxon>Bacteria</taxon>
        <taxon>Pseudomonadati</taxon>
        <taxon>Pseudomonadota</taxon>
        <taxon>Betaproteobacteria</taxon>
        <taxon>Burkholderiales</taxon>
        <taxon>Burkholderiaceae</taxon>
        <taxon>Ephemeroptericola</taxon>
    </lineage>
</organism>
<keyword evidence="4 5" id="KW-0694">RNA-binding</keyword>
<dbReference type="Proteomes" id="UP000252182">
    <property type="component" value="Chromosome"/>
</dbReference>
<dbReference type="GO" id="GO:0008173">
    <property type="term" value="F:RNA methyltransferase activity"/>
    <property type="evidence" value="ECO:0007669"/>
    <property type="project" value="InterPro"/>
</dbReference>
<evidence type="ECO:0000259" key="7">
    <source>
        <dbReference type="PROSITE" id="PS51686"/>
    </source>
</evidence>
<evidence type="ECO:0000256" key="4">
    <source>
        <dbReference type="ARBA" id="ARBA00022884"/>
    </source>
</evidence>
<feature type="compositionally biased region" description="Basic residues" evidence="6">
    <location>
        <begin position="8"/>
        <end position="19"/>
    </location>
</feature>